<organism evidence="1 2">
    <name type="scientific">Fusobacterium necrophorum subsp. funduliforme</name>
    <dbReference type="NCBI Taxonomy" id="143387"/>
    <lineage>
        <taxon>Bacteria</taxon>
        <taxon>Fusobacteriati</taxon>
        <taxon>Fusobacteriota</taxon>
        <taxon>Fusobacteriia</taxon>
        <taxon>Fusobacteriales</taxon>
        <taxon>Fusobacteriaceae</taxon>
        <taxon>Fusobacterium</taxon>
    </lineage>
</organism>
<protein>
    <recommendedName>
        <fullName evidence="3">PF04237 family protein</fullName>
    </recommendedName>
</protein>
<dbReference type="KEGG" id="fnf:BSQ88_04890"/>
<dbReference type="EMBL" id="LVEA01000001">
    <property type="protein sequence ID" value="KYL05495.1"/>
    <property type="molecule type" value="Genomic_DNA"/>
</dbReference>
<reference evidence="1 2" key="1">
    <citation type="submission" date="2016-03" db="EMBL/GenBank/DDBJ databases">
        <title>Comparative genomics of human isolates of Fusobacterium necrophorum.</title>
        <authorList>
            <person name="Jensen A."/>
            <person name="Bank S."/>
            <person name="Andersen P.S."/>
            <person name="Kristensen L.H."/>
            <person name="Prag J."/>
        </authorList>
    </citation>
    <scope>NUCLEOTIDE SEQUENCE [LARGE SCALE GENOMIC DNA]</scope>
    <source>
        <strain evidence="1 2">LS_1264</strain>
    </source>
</reference>
<sequence length="235" mass="28114">MTYQNYKKTLSEQYQKSREKRGAKMKQELQESFLLEYGFCKKENFYYYKSFLSDSSFILAVYYDTQRKELEVKVYDSFLKEEYFPFYIKNYSGHFLATLHEEVDHILEDIIQKCSMKKEKIRKILEFAQKKYGSIPNYPWKGDPNYCTLTNSKKKWYALLMKVSPKAIGLEGKQKIYLLNLKHSPEKIPNLIDTDRVFPAYHMNKKHWITVNLSSDISWNAIEELIQESYDLVNS</sequence>
<dbReference type="SUPFAM" id="SSF142906">
    <property type="entry name" value="YjbR-like"/>
    <property type="match status" value="1"/>
</dbReference>
<name>A0A162JBQ1_9FUSO</name>
<dbReference type="Pfam" id="PF04237">
    <property type="entry name" value="YjbR"/>
    <property type="match status" value="1"/>
</dbReference>
<dbReference type="eggNOG" id="COG2315">
    <property type="taxonomic scope" value="Bacteria"/>
</dbReference>
<dbReference type="Gene3D" id="3.90.1150.30">
    <property type="match status" value="1"/>
</dbReference>
<dbReference type="PANTHER" id="PTHR35145:SF1">
    <property type="entry name" value="CYTOPLASMIC PROTEIN"/>
    <property type="match status" value="1"/>
</dbReference>
<dbReference type="PANTHER" id="PTHR35145">
    <property type="entry name" value="CYTOPLASMIC PROTEIN-RELATED"/>
    <property type="match status" value="1"/>
</dbReference>
<comment type="caution">
    <text evidence="1">The sequence shown here is derived from an EMBL/GenBank/DDBJ whole genome shotgun (WGS) entry which is preliminary data.</text>
</comment>
<dbReference type="Proteomes" id="UP000075816">
    <property type="component" value="Unassembled WGS sequence"/>
</dbReference>
<dbReference type="InterPro" id="IPR038056">
    <property type="entry name" value="YjbR-like_sf"/>
</dbReference>
<dbReference type="InterPro" id="IPR058532">
    <property type="entry name" value="YjbR/MT2646/Rv2570-like"/>
</dbReference>
<gene>
    <name evidence="1" type="ORF">A2J07_01805</name>
</gene>
<dbReference type="InterPro" id="IPR007351">
    <property type="entry name" value="YjbR"/>
</dbReference>
<dbReference type="AlphaFoldDB" id="A0A162JBQ1"/>
<evidence type="ECO:0000313" key="2">
    <source>
        <dbReference type="Proteomes" id="UP000075816"/>
    </source>
</evidence>
<evidence type="ECO:0000313" key="1">
    <source>
        <dbReference type="EMBL" id="KYL05495.1"/>
    </source>
</evidence>
<accession>A0A162JBQ1</accession>
<evidence type="ECO:0008006" key="3">
    <source>
        <dbReference type="Google" id="ProtNLM"/>
    </source>
</evidence>
<proteinExistence type="predicted"/>